<dbReference type="AlphaFoldDB" id="A0A1Q9CSZ5"/>
<accession>A0A1Q9CSZ5</accession>
<organism evidence="1 2">
    <name type="scientific">Symbiodinium microadriaticum</name>
    <name type="common">Dinoflagellate</name>
    <name type="synonym">Zooxanthella microadriatica</name>
    <dbReference type="NCBI Taxonomy" id="2951"/>
    <lineage>
        <taxon>Eukaryota</taxon>
        <taxon>Sar</taxon>
        <taxon>Alveolata</taxon>
        <taxon>Dinophyceae</taxon>
        <taxon>Suessiales</taxon>
        <taxon>Symbiodiniaceae</taxon>
        <taxon>Symbiodinium</taxon>
    </lineage>
</organism>
<dbReference type="EMBL" id="LSRX01000940">
    <property type="protein sequence ID" value="OLP86017.1"/>
    <property type="molecule type" value="Genomic_DNA"/>
</dbReference>
<name>A0A1Q9CSZ5_SYMMI</name>
<proteinExistence type="predicted"/>
<comment type="caution">
    <text evidence="1">The sequence shown here is derived from an EMBL/GenBank/DDBJ whole genome shotgun (WGS) entry which is preliminary data.</text>
</comment>
<reference evidence="1 2" key="1">
    <citation type="submission" date="2016-02" db="EMBL/GenBank/DDBJ databases">
        <title>Genome analysis of coral dinoflagellate symbionts highlights evolutionary adaptations to a symbiotic lifestyle.</title>
        <authorList>
            <person name="Aranda M."/>
            <person name="Li Y."/>
            <person name="Liew Y.J."/>
            <person name="Baumgarten S."/>
            <person name="Simakov O."/>
            <person name="Wilson M."/>
            <person name="Piel J."/>
            <person name="Ashoor H."/>
            <person name="Bougouffa S."/>
            <person name="Bajic V.B."/>
            <person name="Ryu T."/>
            <person name="Ravasi T."/>
            <person name="Bayer T."/>
            <person name="Micklem G."/>
            <person name="Kim H."/>
            <person name="Bhak J."/>
            <person name="Lajeunesse T.C."/>
            <person name="Voolstra C.R."/>
        </authorList>
    </citation>
    <scope>NUCLEOTIDE SEQUENCE [LARGE SCALE GENOMIC DNA]</scope>
    <source>
        <strain evidence="1 2">CCMP2467</strain>
    </source>
</reference>
<gene>
    <name evidence="1" type="ORF">AK812_SmicGene32915</name>
</gene>
<protein>
    <submittedName>
        <fullName evidence="1">Uncharacterized protein</fullName>
    </submittedName>
</protein>
<keyword evidence="2" id="KW-1185">Reference proteome</keyword>
<sequence>MPTLRESFVEEVGEARRRAELGDLTLPELATLQIEIANKIRILEIATRLEAETLLHQREAEDWNFPSYEMKDCFEYCPLECLFRLLLSQHGRRDDGSNTDIDHPASSLNLVLCQRNKLESEVSSLASLWREIEVTGKVPSQMGLIEQWLHKHRDQLWWDCALPSRSTHDAALRRGFSYEEAHVDRVHRCSLFVDLSTFYEGVDHLRLCESATRAGLLLYLAMVSYRGGRIIVSDEIASPTAYARKGLANSRLGKLRSLKEVALKRHHGMEVTFVLQTVEFLSSVVGATGACIDHLEVPKDQGAARGGFFAVSPQSSPLASLGAAAHVREAPQAPFPEVPSCWVARVRRSKTVVEVPRGPRIQLPPGAIPIPERKAAVHSVHLENENCNACSPEGGVVHFVGPPQSLLRRLGLGRPARHLPHLLSICDP</sequence>
<dbReference type="OrthoDB" id="409071at2759"/>
<evidence type="ECO:0000313" key="1">
    <source>
        <dbReference type="EMBL" id="OLP86017.1"/>
    </source>
</evidence>
<dbReference type="Proteomes" id="UP000186817">
    <property type="component" value="Unassembled WGS sequence"/>
</dbReference>
<evidence type="ECO:0000313" key="2">
    <source>
        <dbReference type="Proteomes" id="UP000186817"/>
    </source>
</evidence>